<evidence type="ECO:0000313" key="2">
    <source>
        <dbReference type="Proteomes" id="UP000198515"/>
    </source>
</evidence>
<organism evidence="1 2">
    <name type="scientific">Kosakonia oryziphila</name>
    <dbReference type="NCBI Taxonomy" id="1005667"/>
    <lineage>
        <taxon>Bacteria</taxon>
        <taxon>Pseudomonadati</taxon>
        <taxon>Pseudomonadota</taxon>
        <taxon>Gammaproteobacteria</taxon>
        <taxon>Enterobacterales</taxon>
        <taxon>Enterobacteriaceae</taxon>
        <taxon>Kosakonia</taxon>
    </lineage>
</organism>
<sequence length="103" mass="11866">MTGKEAIEWYLKEYGYFTCELVAESTGVKKTAIQGAAHKMRAAGEIMLDKRVWRSNFYVPAPEEDEDKPIDRSGVNTIFDECRHNWQGYQVHKIFGSHRQGVL</sequence>
<protein>
    <recommendedName>
        <fullName evidence="3">Winged helix-turn-helix DNA-binding</fullName>
    </recommendedName>
</protein>
<dbReference type="EMBL" id="FMBC01000061">
    <property type="protein sequence ID" value="SCC65616.1"/>
    <property type="molecule type" value="Genomic_DNA"/>
</dbReference>
<keyword evidence="2" id="KW-1185">Reference proteome</keyword>
<proteinExistence type="predicted"/>
<evidence type="ECO:0000313" key="1">
    <source>
        <dbReference type="EMBL" id="SCC65616.1"/>
    </source>
</evidence>
<dbReference type="AlphaFoldDB" id="A0A1C4GBV2"/>
<dbReference type="OrthoDB" id="6607725at2"/>
<dbReference type="RefSeq" id="WP_090138248.1">
    <property type="nucleotide sequence ID" value="NZ_FMBC01000061.1"/>
</dbReference>
<evidence type="ECO:0008006" key="3">
    <source>
        <dbReference type="Google" id="ProtNLM"/>
    </source>
</evidence>
<gene>
    <name evidence="1" type="ORF">GA0061070_106110</name>
</gene>
<dbReference type="Proteomes" id="UP000198515">
    <property type="component" value="Unassembled WGS sequence"/>
</dbReference>
<name>A0A1C4GBV2_9ENTR</name>
<accession>A0A1C4GBV2</accession>
<reference evidence="2" key="1">
    <citation type="submission" date="2016-08" db="EMBL/GenBank/DDBJ databases">
        <authorList>
            <person name="Varghese N."/>
            <person name="Submissions Spin"/>
        </authorList>
    </citation>
    <scope>NUCLEOTIDE SEQUENCE [LARGE SCALE GENOMIC DNA]</scope>
    <source>
        <strain evidence="2">REICA_142</strain>
    </source>
</reference>